<gene>
    <name evidence="3" type="ORF">G4D61_16055</name>
    <name evidence="2" type="ORF">NG54_12335</name>
</gene>
<comment type="caution">
    <text evidence="2">The sequence shown here is derived from an EMBL/GenBank/DDBJ whole genome shotgun (WGS) entry which is preliminary data.</text>
</comment>
<reference evidence="3 5" key="2">
    <citation type="submission" date="2020-02" db="EMBL/GenBank/DDBJ databases">
        <authorList>
            <person name="Feng H."/>
        </authorList>
    </citation>
    <scope>NUCLEOTIDE SEQUENCE [LARGE SCALE GENOMIC DNA]</scope>
    <source>
        <strain evidence="3 5">Gsoil 114</strain>
    </source>
</reference>
<reference evidence="3 5" key="3">
    <citation type="submission" date="2020-03" db="EMBL/GenBank/DDBJ databases">
        <title>Bacillus aquiflavi sp. nov., isolated from yellow water of strong flavor Chinese baijiu in Yibin region of China.</title>
        <authorList>
            <person name="Xie J."/>
        </authorList>
    </citation>
    <scope>NUCLEOTIDE SEQUENCE [LARGE SCALE GENOMIC DNA]</scope>
    <source>
        <strain evidence="3 5">Gsoil 114</strain>
    </source>
</reference>
<dbReference type="AlphaFoldDB" id="A0A0A6VEG0"/>
<evidence type="ECO:0000313" key="4">
    <source>
        <dbReference type="Proteomes" id="UP000030588"/>
    </source>
</evidence>
<dbReference type="RefSeq" id="WP_025731450.1">
    <property type="nucleotide sequence ID" value="NZ_JAAIWK010000035.1"/>
</dbReference>
<evidence type="ECO:0000313" key="3">
    <source>
        <dbReference type="EMBL" id="NEY21457.1"/>
    </source>
</evidence>
<dbReference type="Proteomes" id="UP000476934">
    <property type="component" value="Unassembled WGS sequence"/>
</dbReference>
<name>A0A0A6VEG0_9BACI</name>
<sequence length="157" mass="18393">MSLAIISLIAWFVMILFVIMPKWLTVTEIFFLYFIVGIMTVTLFTILDVNLRWVPVTRKVENSFALDICRFIIIPLLVIMAACFLNSPLSAFWRWTMASVIMVILMVDDWIMQWCGLIVFRQWNAFYSFLMYGGVIVMLALISRWFVRLDRGGLEQT</sequence>
<evidence type="ECO:0000313" key="2">
    <source>
        <dbReference type="EMBL" id="KHD84929.1"/>
    </source>
</evidence>
<keyword evidence="1" id="KW-0812">Transmembrane</keyword>
<keyword evidence="5" id="KW-1185">Reference proteome</keyword>
<feature type="transmembrane region" description="Helical" evidence="1">
    <location>
        <begin position="93"/>
        <end position="112"/>
    </location>
</feature>
<dbReference type="OrthoDB" id="2896359at2"/>
<feature type="transmembrane region" description="Helical" evidence="1">
    <location>
        <begin position="30"/>
        <end position="47"/>
    </location>
</feature>
<reference evidence="2 4" key="1">
    <citation type="submission" date="2014-10" db="EMBL/GenBank/DDBJ databases">
        <title>Draft genome of phytase producing Bacillus ginsengihumi strain M2.11.</title>
        <authorList>
            <person name="Toymentseva A."/>
            <person name="Boulygina E.A."/>
            <person name="Kazakov S.V."/>
            <person name="Kayumov I."/>
            <person name="Suleimanova A.D."/>
            <person name="Mardanova A.M."/>
            <person name="Maria S.N."/>
            <person name="Sergey M.Y."/>
            <person name="Sharipova M.R."/>
        </authorList>
    </citation>
    <scope>NUCLEOTIDE SEQUENCE [LARGE SCALE GENOMIC DNA]</scope>
    <source>
        <strain evidence="2 4">M2.11</strain>
    </source>
</reference>
<keyword evidence="1" id="KW-0472">Membrane</keyword>
<keyword evidence="1" id="KW-1133">Transmembrane helix</keyword>
<dbReference type="Proteomes" id="UP000030588">
    <property type="component" value="Unassembled WGS sequence"/>
</dbReference>
<evidence type="ECO:0000256" key="1">
    <source>
        <dbReference type="SAM" id="Phobius"/>
    </source>
</evidence>
<protein>
    <submittedName>
        <fullName evidence="2">Uncharacterized protein</fullName>
    </submittedName>
</protein>
<feature type="transmembrane region" description="Helical" evidence="1">
    <location>
        <begin position="5"/>
        <end position="24"/>
    </location>
</feature>
<accession>A0A0A6VEG0</accession>
<organism evidence="2 4">
    <name type="scientific">Heyndrickxia ginsengihumi</name>
    <dbReference type="NCBI Taxonomy" id="363870"/>
    <lineage>
        <taxon>Bacteria</taxon>
        <taxon>Bacillati</taxon>
        <taxon>Bacillota</taxon>
        <taxon>Bacilli</taxon>
        <taxon>Bacillales</taxon>
        <taxon>Bacillaceae</taxon>
        <taxon>Heyndrickxia</taxon>
    </lineage>
</organism>
<dbReference type="EMBL" id="JRUN01000037">
    <property type="protein sequence ID" value="KHD84929.1"/>
    <property type="molecule type" value="Genomic_DNA"/>
</dbReference>
<proteinExistence type="predicted"/>
<dbReference type="EMBL" id="JAAIWK010000035">
    <property type="protein sequence ID" value="NEY21457.1"/>
    <property type="molecule type" value="Genomic_DNA"/>
</dbReference>
<evidence type="ECO:0000313" key="5">
    <source>
        <dbReference type="Proteomes" id="UP000476934"/>
    </source>
</evidence>
<feature type="transmembrane region" description="Helical" evidence="1">
    <location>
        <begin position="68"/>
        <end position="87"/>
    </location>
</feature>
<feature type="transmembrane region" description="Helical" evidence="1">
    <location>
        <begin position="124"/>
        <end position="147"/>
    </location>
</feature>